<feature type="region of interest" description="Disordered" evidence="1">
    <location>
        <begin position="711"/>
        <end position="764"/>
    </location>
</feature>
<feature type="region of interest" description="Disordered" evidence="1">
    <location>
        <begin position="251"/>
        <end position="322"/>
    </location>
</feature>
<feature type="region of interest" description="Disordered" evidence="1">
    <location>
        <begin position="70"/>
        <end position="195"/>
    </location>
</feature>
<comment type="caution">
    <text evidence="2">The sequence shown here is derived from an EMBL/GenBank/DDBJ whole genome shotgun (WGS) entry which is preliminary data.</text>
</comment>
<accession>A0ABN9UAW2</accession>
<evidence type="ECO:0000313" key="3">
    <source>
        <dbReference type="Proteomes" id="UP001189429"/>
    </source>
</evidence>
<dbReference type="SMART" id="SM00368">
    <property type="entry name" value="LRR_RI"/>
    <property type="match status" value="2"/>
</dbReference>
<feature type="compositionally biased region" description="Basic and acidic residues" evidence="1">
    <location>
        <begin position="447"/>
        <end position="456"/>
    </location>
</feature>
<evidence type="ECO:0008006" key="4">
    <source>
        <dbReference type="Google" id="ProtNLM"/>
    </source>
</evidence>
<keyword evidence="3" id="KW-1185">Reference proteome</keyword>
<feature type="compositionally biased region" description="Basic and acidic residues" evidence="1">
    <location>
        <begin position="167"/>
        <end position="176"/>
    </location>
</feature>
<feature type="compositionally biased region" description="Low complexity" evidence="1">
    <location>
        <begin position="539"/>
        <end position="558"/>
    </location>
</feature>
<feature type="compositionally biased region" description="Low complexity" evidence="1">
    <location>
        <begin position="748"/>
        <end position="764"/>
    </location>
</feature>
<sequence>MLGRNSVLQELHLDRNRVADEGAEALAAALESNTGLAEMWLVDNRFGTRAAQRLGLALLRNDALKRLGLSQRRRGRQRDRQTMGLMEGAMRRRTRQMHAGLRAVVTPAAPSREGAQLSGGVTPTASCPRQAELTSKTDDLSQPRAGDSRPATPPATPTSPRGSVIGGEHDDADGRPLPDGASASAAEPSWGGGVSGSAAAAVAAQRTLSITQLCHQLMDGEHLMLPEGQERSSIWMSTPIMNFRISRPGSRACTPAASRAASLSPAASKTPTRAPSLSPRTPRTAPSLFPQSAGGPPSGRSLVPGLRWRGSRTPQSPVGAMSPWAAAEADAAASAATPRAAVQLDAEQTCNQAMAIPHLAILEAQQRPCILTSMFIPHLRTSRLRSRSASSSTLRSCTPPPSAREVPKSPRASLSPRTPSAGQWHSAPARRSPRGFQSWKRCSTSEAPREDGDAHGRMAPTDRVPCDGVSNVIPTDAAPRNADPMVCHPSPASQWSFADLFRIPAPWGSLGKPSSARGRSAAPTASPRARQAGAGGPPGASCEPARSSSRASSEEAPSLGDTVSPRRKFEALRDQVLRTGVPLKLTVVSAIGVSANMAMCKFWVRGKNPDAKYQTDVLQSHGTELVFNFRQLVPGAEEGDVLEIEIWDLGLACSPKMLTKGVLPVTQDHLSQKRARVSVPMADPETRQLMASLELELETLNNADRVASVTFKPKTTPRPRPQDTVDDDEPTLQPLIVGRRAAANSCRAPTSASDTAAPTPIQSL</sequence>
<feature type="compositionally biased region" description="Low complexity" evidence="1">
    <location>
        <begin position="387"/>
        <end position="396"/>
    </location>
</feature>
<proteinExistence type="predicted"/>
<name>A0ABN9UAW2_9DINO</name>
<dbReference type="SUPFAM" id="SSF52047">
    <property type="entry name" value="RNI-like"/>
    <property type="match status" value="1"/>
</dbReference>
<feature type="compositionally biased region" description="Polar residues" evidence="1">
    <location>
        <begin position="269"/>
        <end position="281"/>
    </location>
</feature>
<gene>
    <name evidence="2" type="ORF">PCOR1329_LOCUS46858</name>
</gene>
<feature type="compositionally biased region" description="Low complexity" evidence="1">
    <location>
        <begin position="513"/>
        <end position="532"/>
    </location>
</feature>
<dbReference type="InterPro" id="IPR032675">
    <property type="entry name" value="LRR_dom_sf"/>
</dbReference>
<dbReference type="EMBL" id="CAUYUJ010015638">
    <property type="protein sequence ID" value="CAK0856470.1"/>
    <property type="molecule type" value="Genomic_DNA"/>
</dbReference>
<evidence type="ECO:0000256" key="1">
    <source>
        <dbReference type="SAM" id="MobiDB-lite"/>
    </source>
</evidence>
<dbReference type="Proteomes" id="UP001189429">
    <property type="component" value="Unassembled WGS sequence"/>
</dbReference>
<protein>
    <recommendedName>
        <fullName evidence="4">C2 domain-containing protein</fullName>
    </recommendedName>
</protein>
<evidence type="ECO:0000313" key="2">
    <source>
        <dbReference type="EMBL" id="CAK0856470.1"/>
    </source>
</evidence>
<feature type="compositionally biased region" description="Low complexity" evidence="1">
    <location>
        <begin position="256"/>
        <end position="268"/>
    </location>
</feature>
<dbReference type="Gene3D" id="3.80.10.10">
    <property type="entry name" value="Ribonuclease Inhibitor"/>
    <property type="match status" value="1"/>
</dbReference>
<feature type="region of interest" description="Disordered" evidence="1">
    <location>
        <begin position="508"/>
        <end position="565"/>
    </location>
</feature>
<feature type="region of interest" description="Disordered" evidence="1">
    <location>
        <begin position="382"/>
        <end position="468"/>
    </location>
</feature>
<organism evidence="2 3">
    <name type="scientific">Prorocentrum cordatum</name>
    <dbReference type="NCBI Taxonomy" id="2364126"/>
    <lineage>
        <taxon>Eukaryota</taxon>
        <taxon>Sar</taxon>
        <taxon>Alveolata</taxon>
        <taxon>Dinophyceae</taxon>
        <taxon>Prorocentrales</taxon>
        <taxon>Prorocentraceae</taxon>
        <taxon>Prorocentrum</taxon>
    </lineage>
</organism>
<reference evidence="2" key="1">
    <citation type="submission" date="2023-10" db="EMBL/GenBank/DDBJ databases">
        <authorList>
            <person name="Chen Y."/>
            <person name="Shah S."/>
            <person name="Dougan E. K."/>
            <person name="Thang M."/>
            <person name="Chan C."/>
        </authorList>
    </citation>
    <scope>NUCLEOTIDE SEQUENCE [LARGE SCALE GENOMIC DNA]</scope>
</reference>